<dbReference type="RefSeq" id="WP_203933577.1">
    <property type="nucleotide sequence ID" value="NZ_BOPH01000124.1"/>
</dbReference>
<evidence type="ECO:0000313" key="8">
    <source>
        <dbReference type="EMBL" id="GIJ73756.1"/>
    </source>
</evidence>
<dbReference type="CDD" id="cd03469">
    <property type="entry name" value="Rieske_RO_Alpha_N"/>
    <property type="match status" value="1"/>
</dbReference>
<dbReference type="GO" id="GO:0051537">
    <property type="term" value="F:2 iron, 2 sulfur cluster binding"/>
    <property type="evidence" value="ECO:0007669"/>
    <property type="project" value="UniProtKB-KW"/>
</dbReference>
<reference evidence="8" key="1">
    <citation type="submission" date="2021-01" db="EMBL/GenBank/DDBJ databases">
        <title>Whole genome shotgun sequence of Virgisporangium ochraceum NBRC 16418.</title>
        <authorList>
            <person name="Komaki H."/>
            <person name="Tamura T."/>
        </authorList>
    </citation>
    <scope>NUCLEOTIDE SEQUENCE</scope>
    <source>
        <strain evidence="8">NBRC 16418</strain>
    </source>
</reference>
<comment type="caution">
    <text evidence="8">The sequence shown here is derived from an EMBL/GenBank/DDBJ whole genome shotgun (WGS) entry which is preliminary data.</text>
</comment>
<dbReference type="SUPFAM" id="SSF50022">
    <property type="entry name" value="ISP domain"/>
    <property type="match status" value="1"/>
</dbReference>
<keyword evidence="3" id="KW-0479">Metal-binding</keyword>
<keyword evidence="9" id="KW-1185">Reference proteome</keyword>
<dbReference type="Gene3D" id="3.90.380.10">
    <property type="entry name" value="Naphthalene 1,2-dioxygenase Alpha Subunit, Chain A, domain 1"/>
    <property type="match status" value="2"/>
</dbReference>
<comment type="cofactor">
    <cofactor evidence="1">
        <name>Fe cation</name>
        <dbReference type="ChEBI" id="CHEBI:24875"/>
    </cofactor>
</comment>
<dbReference type="InterPro" id="IPR017941">
    <property type="entry name" value="Rieske_2Fe-2S"/>
</dbReference>
<dbReference type="Proteomes" id="UP000635606">
    <property type="component" value="Unassembled WGS sequence"/>
</dbReference>
<sequence length="387" mass="42020">MTSVPLDPDEVRACLTGTGTMLPAGAYTDDAVLAWERRVLLAGGWVCVGRSTDVGEPRSRRAVPFDASAVLLVRGEDGALRGFHNTCRHRAHELLPCGATASGRFIACPYHNWVFDLDGSLHRVPADHRAGLDTSAYGLVPVPVAEWQGFVFVNADGSAPPVSTYFAGLDERLAPYGIDRLVVAAEHTYELNANWKLAIENYHECYHCSSIHPELCRVSPPDSGEMFASDGMWIGGNMELGEGAETMSVSGESPVGPMPGVTGASRREVLYLHLVPTLLLSPHPDYVLTHVLEPLDAGRTRIRCQWLFPPEVVARDGFDPSYAVQFWDITNKQDWTACESVQRGVRSAGYRPGPLSRESEDGVAQAIGVVARTYLDGRLPTTVHVGG</sequence>
<dbReference type="InterPro" id="IPR015879">
    <property type="entry name" value="Ring_hydroxy_dOase_asu_C_dom"/>
</dbReference>
<dbReference type="PROSITE" id="PS51296">
    <property type="entry name" value="RIESKE"/>
    <property type="match status" value="1"/>
</dbReference>
<dbReference type="PANTHER" id="PTHR43756">
    <property type="entry name" value="CHOLINE MONOOXYGENASE, CHLOROPLASTIC"/>
    <property type="match status" value="1"/>
</dbReference>
<keyword evidence="5" id="KW-0408">Iron</keyword>
<name>A0A8J4A225_9ACTN</name>
<dbReference type="PRINTS" id="PR00090">
    <property type="entry name" value="RNGDIOXGNASE"/>
</dbReference>
<evidence type="ECO:0000256" key="3">
    <source>
        <dbReference type="ARBA" id="ARBA00022723"/>
    </source>
</evidence>
<feature type="domain" description="Rieske" evidence="7">
    <location>
        <begin position="45"/>
        <end position="153"/>
    </location>
</feature>
<evidence type="ECO:0000313" key="9">
    <source>
        <dbReference type="Proteomes" id="UP000635606"/>
    </source>
</evidence>
<evidence type="ECO:0000256" key="4">
    <source>
        <dbReference type="ARBA" id="ARBA00023002"/>
    </source>
</evidence>
<evidence type="ECO:0000256" key="6">
    <source>
        <dbReference type="ARBA" id="ARBA00023014"/>
    </source>
</evidence>
<organism evidence="8 9">
    <name type="scientific">Virgisporangium ochraceum</name>
    <dbReference type="NCBI Taxonomy" id="65505"/>
    <lineage>
        <taxon>Bacteria</taxon>
        <taxon>Bacillati</taxon>
        <taxon>Actinomycetota</taxon>
        <taxon>Actinomycetes</taxon>
        <taxon>Micromonosporales</taxon>
        <taxon>Micromonosporaceae</taxon>
        <taxon>Virgisporangium</taxon>
    </lineage>
</organism>
<protein>
    <submittedName>
        <fullName evidence="8">(2Fe-2S)-binding protein</fullName>
    </submittedName>
</protein>
<dbReference type="Pfam" id="PF00355">
    <property type="entry name" value="Rieske"/>
    <property type="match status" value="1"/>
</dbReference>
<gene>
    <name evidence="8" type="ORF">Voc01_086730</name>
</gene>
<dbReference type="InterPro" id="IPR001663">
    <property type="entry name" value="Rng_hydr_dOase-A"/>
</dbReference>
<dbReference type="EMBL" id="BOPH01000124">
    <property type="protein sequence ID" value="GIJ73756.1"/>
    <property type="molecule type" value="Genomic_DNA"/>
</dbReference>
<dbReference type="Pfam" id="PF00848">
    <property type="entry name" value="Ring_hydroxyl_A"/>
    <property type="match status" value="1"/>
</dbReference>
<dbReference type="SUPFAM" id="SSF55961">
    <property type="entry name" value="Bet v1-like"/>
    <property type="match status" value="1"/>
</dbReference>
<evidence type="ECO:0000259" key="7">
    <source>
        <dbReference type="PROSITE" id="PS51296"/>
    </source>
</evidence>
<dbReference type="CDD" id="cd08884">
    <property type="entry name" value="RHO_alpha_C_GbcA-like"/>
    <property type="match status" value="1"/>
</dbReference>
<keyword evidence="6" id="KW-0411">Iron-sulfur</keyword>
<dbReference type="GO" id="GO:0004497">
    <property type="term" value="F:monooxygenase activity"/>
    <property type="evidence" value="ECO:0007669"/>
    <property type="project" value="UniProtKB-ARBA"/>
</dbReference>
<dbReference type="Gene3D" id="2.102.10.10">
    <property type="entry name" value="Rieske [2Fe-2S] iron-sulphur domain"/>
    <property type="match status" value="1"/>
</dbReference>
<dbReference type="GO" id="GO:0016705">
    <property type="term" value="F:oxidoreductase activity, acting on paired donors, with incorporation or reduction of molecular oxygen"/>
    <property type="evidence" value="ECO:0007669"/>
    <property type="project" value="UniProtKB-ARBA"/>
</dbReference>
<evidence type="ECO:0000256" key="1">
    <source>
        <dbReference type="ARBA" id="ARBA00001962"/>
    </source>
</evidence>
<evidence type="ECO:0000256" key="2">
    <source>
        <dbReference type="ARBA" id="ARBA00022714"/>
    </source>
</evidence>
<evidence type="ECO:0000256" key="5">
    <source>
        <dbReference type="ARBA" id="ARBA00023004"/>
    </source>
</evidence>
<keyword evidence="4" id="KW-0560">Oxidoreductase</keyword>
<keyword evidence="2" id="KW-0001">2Fe-2S</keyword>
<proteinExistence type="predicted"/>
<dbReference type="GO" id="GO:0005506">
    <property type="term" value="F:iron ion binding"/>
    <property type="evidence" value="ECO:0007669"/>
    <property type="project" value="InterPro"/>
</dbReference>
<dbReference type="AlphaFoldDB" id="A0A8J4A225"/>
<accession>A0A8J4A225</accession>
<dbReference type="InterPro" id="IPR036922">
    <property type="entry name" value="Rieske_2Fe-2S_sf"/>
</dbReference>
<dbReference type="PANTHER" id="PTHR43756:SF5">
    <property type="entry name" value="CHOLINE MONOOXYGENASE, CHLOROPLASTIC"/>
    <property type="match status" value="1"/>
</dbReference>